<keyword evidence="2" id="KW-1003">Cell membrane</keyword>
<keyword evidence="4 11" id="KW-0812">Transmembrane</keyword>
<dbReference type="InterPro" id="IPR004089">
    <property type="entry name" value="MCPsignal_dom"/>
</dbReference>
<keyword evidence="10" id="KW-0175">Coiled coil</keyword>
<dbReference type="CDD" id="cd06225">
    <property type="entry name" value="HAMP"/>
    <property type="match status" value="1"/>
</dbReference>
<dbReference type="RefSeq" id="WP_105052902.1">
    <property type="nucleotide sequence ID" value="NZ_BMYG01000001.1"/>
</dbReference>
<comment type="caution">
    <text evidence="14">The sequence shown here is derived from an EMBL/GenBank/DDBJ whole genome shotgun (WGS) entry which is preliminary data.</text>
</comment>
<evidence type="ECO:0000256" key="4">
    <source>
        <dbReference type="ARBA" id="ARBA00022692"/>
    </source>
</evidence>
<dbReference type="Pfam" id="PF00015">
    <property type="entry name" value="MCPsignal"/>
    <property type="match status" value="1"/>
</dbReference>
<dbReference type="Pfam" id="PF00672">
    <property type="entry name" value="HAMP"/>
    <property type="match status" value="1"/>
</dbReference>
<feature type="domain" description="HAMP" evidence="13">
    <location>
        <begin position="441"/>
        <end position="495"/>
    </location>
</feature>
<sequence length="774" mass="85388">MALHFTVKQRLLALSIGLSLIPLSLGVWFTGETSLSLIQQSLNTSNQNLLVSIRENKKQQITNYLENMQGQISTYAGNEMIIAAVDEFSYSFEDYLSEYKAPNDDLSKFYNTDFKQKFKSINKTDLDVSSLIPSTDSTAYSLQTSYIAHNAHPIGSKDALELGQDSTMYSKVHQTYHGSIRKYLQEFGFYDIFIVSKETGDVIYSVYKEIDFATNLNNGVFAQSGLGKAFQGAKDLAEGEIYTTSFSAYQPSYNAQATFMASPIYDQGQNLGVLIFQLPVDRITNIMTNDKQWKSVGLGNTGETYLVGEDKTLRSESRLLLEQPEQYFEMLKRTEQTAQIDLIEKLGSSVGIQNVTSQGVESALNKQTGFAKYIGYKNTPVLSAYTYIDSGGETWALIAEIEDEEAFSTFDNLKAELSYMSVITVILFLIVGSVLGYLVARSISEHLNELSDIMNDIAKGDGDLTAKIEYDGINEFGDISRAFNEIISKFHSIIYDIRNTSKQILVESDVVLNVAKQSQGIILSQTDATRNTVAALEQFEASIATVSQISDNCQAISLEVVKECETSSTNAALASEDIQLLMTTLQETSQVVNELNNEVKEITSVLDLITSIADQTNLLALNAAIEAARAGEHGRGFSVVADEVRNLASRTQESTVEIQKKLEILDKTTNGALASMDNATNIASKGSTRVLDLKETIDGLTDRIHQMEQLIVSVATATDEQTQTIGEINKNMSLIDHQSKDVAQKAVENEQASNKLTDVSKSINTQVSQFKLND</sequence>
<name>A0A2S7UWR7_9GAMM</name>
<keyword evidence="6 11" id="KW-0472">Membrane</keyword>
<dbReference type="Pfam" id="PF02743">
    <property type="entry name" value="dCache_1"/>
    <property type="match status" value="1"/>
</dbReference>
<dbReference type="OrthoDB" id="9806704at2"/>
<dbReference type="GO" id="GO:0005886">
    <property type="term" value="C:plasma membrane"/>
    <property type="evidence" value="ECO:0007669"/>
    <property type="project" value="UniProtKB-SubCell"/>
</dbReference>
<dbReference type="Proteomes" id="UP000239007">
    <property type="component" value="Unassembled WGS sequence"/>
</dbReference>
<dbReference type="EMBL" id="MSCH01000003">
    <property type="protein sequence ID" value="PQJ54387.1"/>
    <property type="molecule type" value="Genomic_DNA"/>
</dbReference>
<evidence type="ECO:0000259" key="12">
    <source>
        <dbReference type="PROSITE" id="PS50111"/>
    </source>
</evidence>
<dbReference type="PANTHER" id="PTHR32089:SF112">
    <property type="entry name" value="LYSOZYME-LIKE PROTEIN-RELATED"/>
    <property type="match status" value="1"/>
</dbReference>
<feature type="transmembrane region" description="Helical" evidence="11">
    <location>
        <begin position="417"/>
        <end position="440"/>
    </location>
</feature>
<dbReference type="FunFam" id="1.10.287.950:FF:000001">
    <property type="entry name" value="Methyl-accepting chemotaxis sensory transducer"/>
    <property type="match status" value="1"/>
</dbReference>
<feature type="coiled-coil region" evidence="10">
    <location>
        <begin position="578"/>
        <end position="605"/>
    </location>
</feature>
<dbReference type="SMART" id="SM00304">
    <property type="entry name" value="HAMP"/>
    <property type="match status" value="1"/>
</dbReference>
<dbReference type="SUPFAM" id="SSF58104">
    <property type="entry name" value="Methyl-accepting chemotaxis protein (MCP) signaling domain"/>
    <property type="match status" value="1"/>
</dbReference>
<gene>
    <name evidence="14" type="ORF">BTO11_12445</name>
</gene>
<dbReference type="InterPro" id="IPR003660">
    <property type="entry name" value="HAMP_dom"/>
</dbReference>
<evidence type="ECO:0000256" key="7">
    <source>
        <dbReference type="ARBA" id="ARBA00023224"/>
    </source>
</evidence>
<dbReference type="PROSITE" id="PS50885">
    <property type="entry name" value="HAMP"/>
    <property type="match status" value="1"/>
</dbReference>
<evidence type="ECO:0008006" key="16">
    <source>
        <dbReference type="Google" id="ProtNLM"/>
    </source>
</evidence>
<dbReference type="SMART" id="SM00283">
    <property type="entry name" value="MA"/>
    <property type="match status" value="1"/>
</dbReference>
<dbReference type="Gene3D" id="3.30.450.20">
    <property type="entry name" value="PAS domain"/>
    <property type="match status" value="1"/>
</dbReference>
<feature type="domain" description="Methyl-accepting transducer" evidence="12">
    <location>
        <begin position="500"/>
        <end position="736"/>
    </location>
</feature>
<evidence type="ECO:0000313" key="14">
    <source>
        <dbReference type="EMBL" id="PQJ54387.1"/>
    </source>
</evidence>
<keyword evidence="3" id="KW-0145">Chemotaxis</keyword>
<keyword evidence="15" id="KW-1185">Reference proteome</keyword>
<dbReference type="GO" id="GO:0007165">
    <property type="term" value="P:signal transduction"/>
    <property type="evidence" value="ECO:0007669"/>
    <property type="project" value="UniProtKB-KW"/>
</dbReference>
<evidence type="ECO:0000256" key="2">
    <source>
        <dbReference type="ARBA" id="ARBA00022475"/>
    </source>
</evidence>
<keyword evidence="5 11" id="KW-1133">Transmembrane helix</keyword>
<evidence type="ECO:0000313" key="15">
    <source>
        <dbReference type="Proteomes" id="UP000239007"/>
    </source>
</evidence>
<proteinExistence type="inferred from homology"/>
<reference evidence="14 15" key="1">
    <citation type="submission" date="2016-12" db="EMBL/GenBank/DDBJ databases">
        <title>Diversity of luminous bacteria.</title>
        <authorList>
            <person name="Yoshizawa S."/>
            <person name="Kogure K."/>
        </authorList>
    </citation>
    <scope>NUCLEOTIDE SEQUENCE [LARGE SCALE GENOMIC DNA]</scope>
    <source>
        <strain evidence="14 15">SA4-48</strain>
    </source>
</reference>
<accession>A0A2S7UWR7</accession>
<protein>
    <recommendedName>
        <fullName evidence="16">Methyl-accepting chemotaxis protein</fullName>
    </recommendedName>
</protein>
<keyword evidence="7 9" id="KW-0807">Transducer</keyword>
<evidence type="ECO:0000256" key="6">
    <source>
        <dbReference type="ARBA" id="ARBA00023136"/>
    </source>
</evidence>
<comment type="subcellular location">
    <subcellularLocation>
        <location evidence="1">Cell membrane</location>
        <topology evidence="1">Multi-pass membrane protein</topology>
    </subcellularLocation>
</comment>
<dbReference type="PANTHER" id="PTHR32089">
    <property type="entry name" value="METHYL-ACCEPTING CHEMOTAXIS PROTEIN MCPB"/>
    <property type="match status" value="1"/>
</dbReference>
<comment type="similarity">
    <text evidence="8">Belongs to the methyl-accepting chemotaxis (MCP) protein family.</text>
</comment>
<evidence type="ECO:0000256" key="3">
    <source>
        <dbReference type="ARBA" id="ARBA00022500"/>
    </source>
</evidence>
<evidence type="ECO:0000256" key="11">
    <source>
        <dbReference type="SAM" id="Phobius"/>
    </source>
</evidence>
<dbReference type="PROSITE" id="PS50111">
    <property type="entry name" value="CHEMOTAXIS_TRANSDUC_2"/>
    <property type="match status" value="1"/>
</dbReference>
<evidence type="ECO:0000256" key="5">
    <source>
        <dbReference type="ARBA" id="ARBA00022989"/>
    </source>
</evidence>
<dbReference type="AlphaFoldDB" id="A0A2S7UWR7"/>
<dbReference type="GO" id="GO:0006935">
    <property type="term" value="P:chemotaxis"/>
    <property type="evidence" value="ECO:0007669"/>
    <property type="project" value="UniProtKB-KW"/>
</dbReference>
<evidence type="ECO:0000256" key="8">
    <source>
        <dbReference type="ARBA" id="ARBA00029447"/>
    </source>
</evidence>
<evidence type="ECO:0000256" key="1">
    <source>
        <dbReference type="ARBA" id="ARBA00004651"/>
    </source>
</evidence>
<organism evidence="14 15">
    <name type="scientific">Psychrosphaera saromensis</name>
    <dbReference type="NCBI Taxonomy" id="716813"/>
    <lineage>
        <taxon>Bacteria</taxon>
        <taxon>Pseudomonadati</taxon>
        <taxon>Pseudomonadota</taxon>
        <taxon>Gammaproteobacteria</taxon>
        <taxon>Alteromonadales</taxon>
        <taxon>Pseudoalteromonadaceae</taxon>
        <taxon>Psychrosphaera</taxon>
    </lineage>
</organism>
<evidence type="ECO:0000259" key="13">
    <source>
        <dbReference type="PROSITE" id="PS50885"/>
    </source>
</evidence>
<dbReference type="InterPro" id="IPR033479">
    <property type="entry name" value="dCache_1"/>
</dbReference>
<dbReference type="Gene3D" id="1.10.287.950">
    <property type="entry name" value="Methyl-accepting chemotaxis protein"/>
    <property type="match status" value="1"/>
</dbReference>
<evidence type="ECO:0000256" key="9">
    <source>
        <dbReference type="PROSITE-ProRule" id="PRU00284"/>
    </source>
</evidence>
<dbReference type="CDD" id="cd11386">
    <property type="entry name" value="MCP_signal"/>
    <property type="match status" value="1"/>
</dbReference>
<evidence type="ECO:0000256" key="10">
    <source>
        <dbReference type="SAM" id="Coils"/>
    </source>
</evidence>